<evidence type="ECO:0000313" key="17">
    <source>
        <dbReference type="EMBL" id="CEM27529.1"/>
    </source>
</evidence>
<dbReference type="VEuPathDB" id="CryptoDB:Vbra_17505"/>
<evidence type="ECO:0000256" key="12">
    <source>
        <dbReference type="ARBA" id="ARBA00023014"/>
    </source>
</evidence>
<accession>A0A0G4GDT7</accession>
<evidence type="ECO:0000256" key="13">
    <source>
        <dbReference type="ARBA" id="ARBA00023136"/>
    </source>
</evidence>
<sequence>MGEAAGPSFDWGRQWYPVSVAKHLDKRLPQKVTLLSEHFVLWWDKQHQAWKAAKDQCPHRLAPLSEGRFTEEGHLQCTYHGWHFDGDGKCRGIPQIEEVSKCSALDNPRAHLEVVPCQLKQGILWIFPDSTAEGREASQSVQPATVPELDDGPPGLVASRDTGLKRTIVHYNWDTLIENLVDPSHVPWAHHGIQGDRKKSRPIPLQRASKLETGGFTVSSKATLGQLRSGDPVEIDNTIRFKPPCLVMYAFNLAGVGKMLREKFIVRLLCSLGLGPRVAALDTDGRNMFYLILYAIPIEPGKSMVLSRFPRSTGKTSRPEWHDHLERMAVLDGDSIHLHWQERMMRLKPDGVRLFEQSYYMPAQADLAVRLFRNWLGNYGGGQPSWLQGSGELPPLQRDRRMILDRWLNHTKDCPYCRTAFCVFKSLRIVSTALAVCLPFTALGVMLTQTLLAPKERGRAVSLSGWLCAVASVGGVAAPLLASVEQRYVFIDYVHALRK</sequence>
<keyword evidence="12" id="KW-0411">Iron-sulfur</keyword>
<dbReference type="PhylomeDB" id="A0A0G4GDT7"/>
<evidence type="ECO:0000256" key="14">
    <source>
        <dbReference type="SAM" id="MobiDB-lite"/>
    </source>
</evidence>
<evidence type="ECO:0000256" key="7">
    <source>
        <dbReference type="ARBA" id="ARBA00022723"/>
    </source>
</evidence>
<dbReference type="GO" id="GO:0009507">
    <property type="term" value="C:chloroplast"/>
    <property type="evidence" value="ECO:0007669"/>
    <property type="project" value="UniProtKB-SubCell"/>
</dbReference>
<reference evidence="17 18" key="1">
    <citation type="submission" date="2014-11" db="EMBL/GenBank/DDBJ databases">
        <authorList>
            <person name="Zhu J."/>
            <person name="Qi W."/>
            <person name="Song R."/>
        </authorList>
    </citation>
    <scope>NUCLEOTIDE SEQUENCE [LARGE SCALE GENOMIC DNA]</scope>
</reference>
<keyword evidence="11" id="KW-0408">Iron</keyword>
<feature type="domain" description="Rieske" evidence="16">
    <location>
        <begin position="15"/>
        <end position="126"/>
    </location>
</feature>
<keyword evidence="18" id="KW-1185">Reference proteome</keyword>
<keyword evidence="6" id="KW-0001">2Fe-2S</keyword>
<dbReference type="Pfam" id="PF08417">
    <property type="entry name" value="PaO"/>
    <property type="match status" value="1"/>
</dbReference>
<dbReference type="GO" id="GO:0046872">
    <property type="term" value="F:metal ion binding"/>
    <property type="evidence" value="ECO:0007669"/>
    <property type="project" value="UniProtKB-KW"/>
</dbReference>
<feature type="transmembrane region" description="Helical" evidence="15">
    <location>
        <begin position="460"/>
        <end position="482"/>
    </location>
</feature>
<dbReference type="InterPro" id="IPR017941">
    <property type="entry name" value="Rieske_2Fe-2S"/>
</dbReference>
<evidence type="ECO:0000256" key="9">
    <source>
        <dbReference type="ARBA" id="ARBA00022989"/>
    </source>
</evidence>
<dbReference type="GO" id="GO:0016020">
    <property type="term" value="C:membrane"/>
    <property type="evidence" value="ECO:0007669"/>
    <property type="project" value="UniProtKB-SubCell"/>
</dbReference>
<evidence type="ECO:0000313" key="18">
    <source>
        <dbReference type="Proteomes" id="UP000041254"/>
    </source>
</evidence>
<dbReference type="Pfam" id="PF00355">
    <property type="entry name" value="Rieske"/>
    <property type="match status" value="1"/>
</dbReference>
<keyword evidence="7" id="KW-0479">Metal-binding</keyword>
<dbReference type="InParanoid" id="A0A0G4GDT7"/>
<dbReference type="SUPFAM" id="SSF55961">
    <property type="entry name" value="Bet v1-like"/>
    <property type="match status" value="1"/>
</dbReference>
<evidence type="ECO:0000256" key="6">
    <source>
        <dbReference type="ARBA" id="ARBA00022714"/>
    </source>
</evidence>
<protein>
    <recommendedName>
        <fullName evidence="16">Rieske domain-containing protein</fullName>
    </recommendedName>
</protein>
<keyword evidence="13 15" id="KW-0472">Membrane</keyword>
<keyword evidence="5 15" id="KW-0812">Transmembrane</keyword>
<dbReference type="AlphaFoldDB" id="A0A0G4GDT7"/>
<evidence type="ECO:0000256" key="3">
    <source>
        <dbReference type="ARBA" id="ARBA00022528"/>
    </source>
</evidence>
<dbReference type="GO" id="GO:0010277">
    <property type="term" value="F:chlorophyllide a oxygenase activity"/>
    <property type="evidence" value="ECO:0007669"/>
    <property type="project" value="InterPro"/>
</dbReference>
<dbReference type="OMA" id="PNPQDKM"/>
<dbReference type="GO" id="GO:0051537">
    <property type="term" value="F:2 iron, 2 sulfur cluster binding"/>
    <property type="evidence" value="ECO:0007669"/>
    <property type="project" value="UniProtKB-KW"/>
</dbReference>
<dbReference type="PANTHER" id="PTHR21266">
    <property type="entry name" value="IRON-SULFUR DOMAIN CONTAINING PROTEIN"/>
    <property type="match status" value="1"/>
</dbReference>
<dbReference type="Proteomes" id="UP000041254">
    <property type="component" value="Unassembled WGS sequence"/>
</dbReference>
<keyword evidence="3" id="KW-0150">Chloroplast</keyword>
<organism evidence="17 18">
    <name type="scientific">Vitrella brassicaformis (strain CCMP3155)</name>
    <dbReference type="NCBI Taxonomy" id="1169540"/>
    <lineage>
        <taxon>Eukaryota</taxon>
        <taxon>Sar</taxon>
        <taxon>Alveolata</taxon>
        <taxon>Colpodellida</taxon>
        <taxon>Vitrellaceae</taxon>
        <taxon>Vitrella</taxon>
    </lineage>
</organism>
<gene>
    <name evidence="17" type="ORF">Vbra_17505</name>
</gene>
<evidence type="ECO:0000256" key="1">
    <source>
        <dbReference type="ARBA" id="ARBA00004229"/>
    </source>
</evidence>
<name>A0A0G4GDT7_VITBC</name>
<dbReference type="PROSITE" id="PS51296">
    <property type="entry name" value="RIESKE"/>
    <property type="match status" value="1"/>
</dbReference>
<evidence type="ECO:0000259" key="16">
    <source>
        <dbReference type="PROSITE" id="PS51296"/>
    </source>
</evidence>
<keyword evidence="4" id="KW-0934">Plastid</keyword>
<dbReference type="SUPFAM" id="SSF50022">
    <property type="entry name" value="ISP domain"/>
    <property type="match status" value="1"/>
</dbReference>
<comment type="subcellular location">
    <subcellularLocation>
        <location evidence="2">Membrane</location>
    </subcellularLocation>
    <subcellularLocation>
        <location evidence="1">Plastid</location>
        <location evidence="1">Chloroplast</location>
    </subcellularLocation>
</comment>
<dbReference type="EMBL" id="CDMY01000635">
    <property type="protein sequence ID" value="CEM27529.1"/>
    <property type="molecule type" value="Genomic_DNA"/>
</dbReference>
<evidence type="ECO:0000256" key="15">
    <source>
        <dbReference type="SAM" id="Phobius"/>
    </source>
</evidence>
<keyword evidence="10" id="KW-0560">Oxidoreductase</keyword>
<proteinExistence type="predicted"/>
<evidence type="ECO:0000256" key="4">
    <source>
        <dbReference type="ARBA" id="ARBA00022640"/>
    </source>
</evidence>
<dbReference type="Gene3D" id="2.102.10.10">
    <property type="entry name" value="Rieske [2Fe-2S] iron-sulphur domain"/>
    <property type="match status" value="1"/>
</dbReference>
<feature type="region of interest" description="Disordered" evidence="14">
    <location>
        <begin position="136"/>
        <end position="156"/>
    </location>
</feature>
<dbReference type="InterPro" id="IPR036922">
    <property type="entry name" value="Rieske_2Fe-2S_sf"/>
</dbReference>
<dbReference type="STRING" id="1169540.A0A0G4GDT7"/>
<dbReference type="InterPro" id="IPR050584">
    <property type="entry name" value="Cholesterol_7-desaturase"/>
</dbReference>
<evidence type="ECO:0000256" key="10">
    <source>
        <dbReference type="ARBA" id="ARBA00023002"/>
    </source>
</evidence>
<dbReference type="Gene3D" id="3.90.380.10">
    <property type="entry name" value="Naphthalene 1,2-dioxygenase Alpha Subunit, Chain A, domain 1"/>
    <property type="match status" value="1"/>
</dbReference>
<evidence type="ECO:0000256" key="5">
    <source>
        <dbReference type="ARBA" id="ARBA00022692"/>
    </source>
</evidence>
<dbReference type="PANTHER" id="PTHR21266:SF32">
    <property type="entry name" value="CHOLESTEROL 7-DESATURASE NVD"/>
    <property type="match status" value="1"/>
</dbReference>
<keyword evidence="8" id="KW-0809">Transit peptide</keyword>
<feature type="transmembrane region" description="Helical" evidence="15">
    <location>
        <begin position="427"/>
        <end position="448"/>
    </location>
</feature>
<dbReference type="OrthoDB" id="426882at2759"/>
<keyword evidence="9 15" id="KW-1133">Transmembrane helix</keyword>
<evidence type="ECO:0000256" key="11">
    <source>
        <dbReference type="ARBA" id="ARBA00023004"/>
    </source>
</evidence>
<dbReference type="InterPro" id="IPR013626">
    <property type="entry name" value="PaO"/>
</dbReference>
<evidence type="ECO:0000256" key="8">
    <source>
        <dbReference type="ARBA" id="ARBA00022946"/>
    </source>
</evidence>
<evidence type="ECO:0000256" key="2">
    <source>
        <dbReference type="ARBA" id="ARBA00004370"/>
    </source>
</evidence>